<dbReference type="Gene3D" id="3.60.21.10">
    <property type="match status" value="1"/>
</dbReference>
<dbReference type="PANTHER" id="PTHR39323">
    <property type="entry name" value="BLR1149 PROTEIN"/>
    <property type="match status" value="1"/>
</dbReference>
<comment type="caution">
    <text evidence="3">The sequence shown here is derived from an EMBL/GenBank/DDBJ whole genome shotgun (WGS) entry which is preliminary data.</text>
</comment>
<dbReference type="SUPFAM" id="SSF56300">
    <property type="entry name" value="Metallo-dependent phosphatases"/>
    <property type="match status" value="1"/>
</dbReference>
<feature type="region of interest" description="Disordered" evidence="1">
    <location>
        <begin position="1"/>
        <end position="26"/>
    </location>
</feature>
<evidence type="ECO:0000313" key="4">
    <source>
        <dbReference type="Proteomes" id="UP000189370"/>
    </source>
</evidence>
<proteinExistence type="predicted"/>
<dbReference type="Pfam" id="PF00149">
    <property type="entry name" value="Metallophos"/>
    <property type="match status" value="1"/>
</dbReference>
<evidence type="ECO:0000256" key="1">
    <source>
        <dbReference type="SAM" id="MobiDB-lite"/>
    </source>
</evidence>
<feature type="domain" description="Calcineurin-like phosphoesterase" evidence="2">
    <location>
        <begin position="37"/>
        <end position="160"/>
    </location>
</feature>
<dbReference type="PIRSF" id="PIRSF000887">
    <property type="entry name" value="Pesterase_MJ0037"/>
    <property type="match status" value="1"/>
</dbReference>
<keyword evidence="4" id="KW-1185">Reference proteome</keyword>
<dbReference type="OrthoDB" id="10013at2157"/>
<organism evidence="3 4">
    <name type="scientific">Natrinema saccharevitans</name>
    <dbReference type="NCBI Taxonomy" id="301967"/>
    <lineage>
        <taxon>Archaea</taxon>
        <taxon>Methanobacteriati</taxon>
        <taxon>Methanobacteriota</taxon>
        <taxon>Stenosarchaea group</taxon>
        <taxon>Halobacteria</taxon>
        <taxon>Halobacteriales</taxon>
        <taxon>Natrialbaceae</taxon>
        <taxon>Natrinema</taxon>
    </lineage>
</organism>
<dbReference type="AlphaFoldDB" id="A0A1S8AV92"/>
<evidence type="ECO:0000313" key="3">
    <source>
        <dbReference type="EMBL" id="OLZ40274.1"/>
    </source>
</evidence>
<evidence type="ECO:0000259" key="2">
    <source>
        <dbReference type="Pfam" id="PF00149"/>
    </source>
</evidence>
<dbReference type="PANTHER" id="PTHR39323:SF1">
    <property type="entry name" value="BLR1149 PROTEIN"/>
    <property type="match status" value="1"/>
</dbReference>
<dbReference type="RefSeq" id="WP_076144111.1">
    <property type="nucleotide sequence ID" value="NZ_LWLN01000001.1"/>
</dbReference>
<accession>A0A1S8AV92</accession>
<dbReference type="Proteomes" id="UP000189370">
    <property type="component" value="Unassembled WGS sequence"/>
</dbReference>
<dbReference type="CDD" id="cd07391">
    <property type="entry name" value="MPP_PF1019"/>
    <property type="match status" value="1"/>
</dbReference>
<dbReference type="GO" id="GO:0016787">
    <property type="term" value="F:hydrolase activity"/>
    <property type="evidence" value="ECO:0007669"/>
    <property type="project" value="InterPro"/>
</dbReference>
<dbReference type="InterPro" id="IPR004843">
    <property type="entry name" value="Calcineurin-like_PHP"/>
</dbReference>
<protein>
    <submittedName>
        <fullName evidence="3">Phosphoesterase</fullName>
    </submittedName>
</protein>
<name>A0A1S8AV92_9EURY</name>
<dbReference type="STRING" id="301967.A6E15_04420"/>
<dbReference type="InterPro" id="IPR029052">
    <property type="entry name" value="Metallo-depent_PP-like"/>
</dbReference>
<dbReference type="EMBL" id="LWLN01000001">
    <property type="protein sequence ID" value="OLZ40274.1"/>
    <property type="molecule type" value="Genomic_DNA"/>
</dbReference>
<gene>
    <name evidence="3" type="ORF">A6E15_04420</name>
</gene>
<dbReference type="InterPro" id="IPR024173">
    <property type="entry name" value="Pesterase_MJ0037-like"/>
</dbReference>
<sequence>MRDDSRRRDGAAPSTQPLVEPVPGEPAATATIGHERALLIADYHAGYEAALRDERGVDVPSRAPDRRERLTALLERTRADRLVVCGDLMHSIGEPGGAERGELEVLFESFPSDLAVSVVKGNHDGRIETWLGESDDVDATVAVVPGAGVALGDVGVCHGHTWPAPAVLESAVVCLGHEHPCVLLEDEVGGSRVERAWLRGRLAPEPFRDRPEYEGVSWLEGATEPPRSVVIPAFNDLVGGTWTNLSGQSFLSPFLPAGLADGEAYLLDGTRLGPYESV</sequence>
<feature type="compositionally biased region" description="Basic and acidic residues" evidence="1">
    <location>
        <begin position="1"/>
        <end position="10"/>
    </location>
</feature>
<reference evidence="4" key="1">
    <citation type="submission" date="2016-04" db="EMBL/GenBank/DDBJ databases">
        <authorList>
            <person name="Chen S.-C."/>
            <person name="Lai M.-C."/>
        </authorList>
    </citation>
    <scope>NUCLEOTIDE SEQUENCE [LARGE SCALE GENOMIC DNA]</scope>
    <source>
        <strain evidence="4">AB14</strain>
    </source>
</reference>